<organism evidence="3 4">
    <name type="scientific">Enterocloster hominis</name>
    <name type="common">ex Hitch et al. 2024</name>
    <dbReference type="NCBI Taxonomy" id="1917870"/>
    <lineage>
        <taxon>Bacteria</taxon>
        <taxon>Bacillati</taxon>
        <taxon>Bacillota</taxon>
        <taxon>Clostridia</taxon>
        <taxon>Lachnospirales</taxon>
        <taxon>Lachnospiraceae</taxon>
        <taxon>Enterocloster</taxon>
    </lineage>
</organism>
<dbReference type="InterPro" id="IPR006076">
    <property type="entry name" value="FAD-dep_OxRdtase"/>
</dbReference>
<dbReference type="CDD" id="cd19946">
    <property type="entry name" value="GlpA-like_Fer2_BFD-like"/>
    <property type="match status" value="1"/>
</dbReference>
<dbReference type="PANTHER" id="PTHR42720:SF1">
    <property type="entry name" value="GLYCEROL 3-PHOSPHATE OXIDASE"/>
    <property type="match status" value="1"/>
</dbReference>
<gene>
    <name evidence="3" type="ORF">WMQ36_08855</name>
</gene>
<dbReference type="InterPro" id="IPR052745">
    <property type="entry name" value="G3P_Oxidase/Oxidoreductase"/>
</dbReference>
<evidence type="ECO:0000313" key="4">
    <source>
        <dbReference type="Proteomes" id="UP001454086"/>
    </source>
</evidence>
<dbReference type="Gene3D" id="3.30.9.10">
    <property type="entry name" value="D-Amino Acid Oxidase, subunit A, domain 2"/>
    <property type="match status" value="1"/>
</dbReference>
<protein>
    <submittedName>
        <fullName evidence="3">NAD(P)/FAD-dependent oxidoreductase</fullName>
    </submittedName>
</protein>
<dbReference type="InterPro" id="IPR041854">
    <property type="entry name" value="BFD-like_2Fe2S-bd_dom_sf"/>
</dbReference>
<dbReference type="InterPro" id="IPR036188">
    <property type="entry name" value="FAD/NAD-bd_sf"/>
</dbReference>
<dbReference type="RefSeq" id="WP_349118137.1">
    <property type="nucleotide sequence ID" value="NZ_JBBMFM010000024.1"/>
</dbReference>
<evidence type="ECO:0000259" key="2">
    <source>
        <dbReference type="Pfam" id="PF04324"/>
    </source>
</evidence>
<accession>A0ABV1D3U6</accession>
<evidence type="ECO:0000259" key="1">
    <source>
        <dbReference type="Pfam" id="PF01266"/>
    </source>
</evidence>
<feature type="domain" description="BFD-like [2Fe-2S]-binding" evidence="2">
    <location>
        <begin position="410"/>
        <end position="463"/>
    </location>
</feature>
<dbReference type="SUPFAM" id="SSF51905">
    <property type="entry name" value="FAD/NAD(P)-binding domain"/>
    <property type="match status" value="1"/>
</dbReference>
<feature type="domain" description="FAD dependent oxidoreductase" evidence="1">
    <location>
        <begin position="15"/>
        <end position="365"/>
    </location>
</feature>
<dbReference type="Proteomes" id="UP001454086">
    <property type="component" value="Unassembled WGS sequence"/>
</dbReference>
<dbReference type="EMBL" id="JBBMFM010000024">
    <property type="protein sequence ID" value="MEQ2425080.1"/>
    <property type="molecule type" value="Genomic_DNA"/>
</dbReference>
<proteinExistence type="predicted"/>
<reference evidence="3 4" key="1">
    <citation type="submission" date="2024-03" db="EMBL/GenBank/DDBJ databases">
        <title>Human intestinal bacterial collection.</title>
        <authorList>
            <person name="Pauvert C."/>
            <person name="Hitch T.C.A."/>
            <person name="Clavel T."/>
        </authorList>
    </citation>
    <scope>NUCLEOTIDE SEQUENCE [LARGE SCALE GENOMIC DNA]</scope>
    <source>
        <strain evidence="3 4">CLA-SR-H021</strain>
    </source>
</reference>
<sequence>MEWHIAGRGTLKTYDVGIIGGGIVGCAIARELSKYKLDIAVFEAKTDIGAGATRGNGGFIHSGYDPEPGTLKALLNVQGCSMYPQLAEELGFPYRRTGAMVVGFDEKDLDYIKNLYKKGKQNGVPDLEVISGERIFRLEPHADRKIKYALYAPNAAVTEPYLTTIAFMEHAMLNGVDLFRSCEVQGISPGKIFRLNTTKGEYGARYLINAAGIRGDEVSDMAGAESFHLISRHGELIIFDKSYGIQMNMSLFPIPTEVSKGITIGTKISGNPSLGSTSVVMEKGFGENTQEGISQLMNGAVKSAPDIKDCKVIRMFSGERAVMEECPHDFYIRPSTKIKNLIQVVGIQSPGIASAPAIAVYVSDLLKALGMKMEVDENFRPANRLPRRFAELTPEEQEEKIKRNPAFGRMVCRCEMVTEGDILEAIHSPAGANTIGGVKRRTRAGMGRCQGGFCQQRVIELLSRELGLNPWEVLLEEDGSNPLVAALKEGDN</sequence>
<evidence type="ECO:0000313" key="3">
    <source>
        <dbReference type="EMBL" id="MEQ2425080.1"/>
    </source>
</evidence>
<keyword evidence="4" id="KW-1185">Reference proteome</keyword>
<dbReference type="InterPro" id="IPR007419">
    <property type="entry name" value="BFD-like_2Fe2S-bd_dom"/>
</dbReference>
<dbReference type="Gene3D" id="1.10.10.1100">
    <property type="entry name" value="BFD-like [2Fe-2S]-binding domain"/>
    <property type="match status" value="1"/>
</dbReference>
<name>A0ABV1D3U6_9FIRM</name>
<dbReference type="Pfam" id="PF01266">
    <property type="entry name" value="DAO"/>
    <property type="match status" value="1"/>
</dbReference>
<dbReference type="PANTHER" id="PTHR42720">
    <property type="entry name" value="GLYCEROL-3-PHOSPHATE DEHYDROGENASE"/>
    <property type="match status" value="1"/>
</dbReference>
<comment type="caution">
    <text evidence="3">The sequence shown here is derived from an EMBL/GenBank/DDBJ whole genome shotgun (WGS) entry which is preliminary data.</text>
</comment>
<dbReference type="Pfam" id="PF04324">
    <property type="entry name" value="Fer2_BFD"/>
    <property type="match status" value="1"/>
</dbReference>
<dbReference type="Gene3D" id="3.50.50.60">
    <property type="entry name" value="FAD/NAD(P)-binding domain"/>
    <property type="match status" value="1"/>
</dbReference>